<dbReference type="InterPro" id="IPR041879">
    <property type="entry name" value="YvgL-like_PBP2"/>
</dbReference>
<dbReference type="RefSeq" id="WP_094606515.1">
    <property type="nucleotide sequence ID" value="NZ_CP155573.1"/>
</dbReference>
<evidence type="ECO:0000256" key="1">
    <source>
        <dbReference type="ARBA" id="ARBA00009175"/>
    </source>
</evidence>
<dbReference type="PANTHER" id="PTHR30632">
    <property type="entry name" value="MOLYBDATE-BINDING PERIPLASMIC PROTEIN"/>
    <property type="match status" value="1"/>
</dbReference>
<dbReference type="Proteomes" id="UP000216752">
    <property type="component" value="Chromosome"/>
</dbReference>
<evidence type="ECO:0000256" key="2">
    <source>
        <dbReference type="ARBA" id="ARBA00022723"/>
    </source>
</evidence>
<reference evidence="5" key="1">
    <citation type="submission" date="2024-05" db="EMBL/GenBank/DDBJ databases">
        <title>Isolation and characterization of Sporomusa carbonis sp. nov., a carboxydotrophic hydrogenogen in the genus of Sporomusa isolated from a charcoal burning pile.</title>
        <authorList>
            <person name="Boeer T."/>
            <person name="Rosenbaum F."/>
            <person name="Eysell L."/>
            <person name="Mueller V."/>
            <person name="Daniel R."/>
            <person name="Poehlein A."/>
        </authorList>
    </citation>
    <scope>NUCLEOTIDE SEQUENCE [LARGE SCALE GENOMIC DNA]</scope>
    <source>
        <strain evidence="5">DSM 10669</strain>
    </source>
</reference>
<sequence length="267" mass="28478">MKQTKIVTWLLSISVIVALAGGCASFKTAPTAQPAEITVSAAMGLKEALLDIQKVYEAKYPDVKIVYNFAGSGTLQTQIEQGASVDIFLSAAEKQLDELQKKNLINPATRKNLVGNQLVIVVPKDSNLGLVSFQDLAKNDVKKIGLGAPETVPAGEYGMEVLMFLGIWDEVKDKSVRGKDVQTLLAYAEMGNVDASIVFSAVAVTSDKVKIVAVAPPGSHRPIIFPGAVLADAKQPKAAEKFLNYLTGPEGSKVFVKYGFNPLGAKQ</sequence>
<evidence type="ECO:0000313" key="5">
    <source>
        <dbReference type="EMBL" id="XFO69501.1"/>
    </source>
</evidence>
<dbReference type="NCBIfam" id="TIGR01256">
    <property type="entry name" value="modA"/>
    <property type="match status" value="1"/>
</dbReference>
<organism evidence="5 6">
    <name type="scientific">Sporomusa silvacetica DSM 10669</name>
    <dbReference type="NCBI Taxonomy" id="1123289"/>
    <lineage>
        <taxon>Bacteria</taxon>
        <taxon>Bacillati</taxon>
        <taxon>Bacillota</taxon>
        <taxon>Negativicutes</taxon>
        <taxon>Selenomonadales</taxon>
        <taxon>Sporomusaceae</taxon>
        <taxon>Sporomusa</taxon>
    </lineage>
</organism>
<proteinExistence type="inferred from homology"/>
<dbReference type="InterPro" id="IPR005950">
    <property type="entry name" value="ModA"/>
</dbReference>
<keyword evidence="6" id="KW-1185">Reference proteome</keyword>
<dbReference type="Pfam" id="PF13531">
    <property type="entry name" value="SBP_bac_11"/>
    <property type="match status" value="1"/>
</dbReference>
<gene>
    <name evidence="5" type="primary">modA_4</name>
    <name evidence="5" type="ORF">SPSIL_057350</name>
</gene>
<dbReference type="EMBL" id="CP155573">
    <property type="protein sequence ID" value="XFO69501.1"/>
    <property type="molecule type" value="Genomic_DNA"/>
</dbReference>
<keyword evidence="2" id="KW-0479">Metal-binding</keyword>
<dbReference type="PROSITE" id="PS51257">
    <property type="entry name" value="PROKAR_LIPOPROTEIN"/>
    <property type="match status" value="1"/>
</dbReference>
<feature type="signal peptide" evidence="4">
    <location>
        <begin position="1"/>
        <end position="20"/>
    </location>
</feature>
<dbReference type="PIRSF" id="PIRSF004846">
    <property type="entry name" value="ModA"/>
    <property type="match status" value="1"/>
</dbReference>
<dbReference type="Gene3D" id="3.40.190.10">
    <property type="entry name" value="Periplasmic binding protein-like II"/>
    <property type="match status" value="2"/>
</dbReference>
<evidence type="ECO:0000256" key="4">
    <source>
        <dbReference type="SAM" id="SignalP"/>
    </source>
</evidence>
<feature type="chain" id="PRO_5046803301" evidence="4">
    <location>
        <begin position="21"/>
        <end position="267"/>
    </location>
</feature>
<dbReference type="InterPro" id="IPR050682">
    <property type="entry name" value="ModA/WtpA"/>
</dbReference>
<comment type="similarity">
    <text evidence="1">Belongs to the bacterial solute-binding protein ModA family.</text>
</comment>
<accession>A0ABZ3IUV5</accession>
<evidence type="ECO:0000313" key="6">
    <source>
        <dbReference type="Proteomes" id="UP000216752"/>
    </source>
</evidence>
<protein>
    <submittedName>
        <fullName evidence="5">Molybdate-binding protein ModA</fullName>
    </submittedName>
</protein>
<name>A0ABZ3IUV5_9FIRM</name>
<keyword evidence="3 4" id="KW-0732">Signal</keyword>
<dbReference type="CDD" id="cd13537">
    <property type="entry name" value="PBP2_YvgL_like"/>
    <property type="match status" value="1"/>
</dbReference>
<dbReference type="SUPFAM" id="SSF53850">
    <property type="entry name" value="Periplasmic binding protein-like II"/>
    <property type="match status" value="1"/>
</dbReference>
<dbReference type="PANTHER" id="PTHR30632:SF0">
    <property type="entry name" value="SULFATE-BINDING PROTEIN"/>
    <property type="match status" value="1"/>
</dbReference>
<evidence type="ECO:0000256" key="3">
    <source>
        <dbReference type="ARBA" id="ARBA00022729"/>
    </source>
</evidence>